<evidence type="ECO:0000313" key="3">
    <source>
        <dbReference type="EMBL" id="CEJ05977.1"/>
    </source>
</evidence>
<organism evidence="2">
    <name type="scientific">Acididesulfobacillus acetoxydans</name>
    <dbReference type="NCBI Taxonomy" id="1561005"/>
    <lineage>
        <taxon>Bacteria</taxon>
        <taxon>Bacillati</taxon>
        <taxon>Bacillota</taxon>
        <taxon>Clostridia</taxon>
        <taxon>Eubacteriales</taxon>
        <taxon>Peptococcaceae</taxon>
        <taxon>Acididesulfobacillus</taxon>
    </lineage>
</organism>
<keyword evidence="1" id="KW-1133">Transmembrane helix</keyword>
<dbReference type="AlphaFoldDB" id="A0A8S0WLF6"/>
<evidence type="ECO:0000313" key="2">
    <source>
        <dbReference type="EMBL" id="CAA7599984.1"/>
    </source>
</evidence>
<accession>A0A8S0WLF6</accession>
<evidence type="ECO:0000313" key="4">
    <source>
        <dbReference type="Proteomes" id="UP001071230"/>
    </source>
</evidence>
<dbReference type="EMBL" id="CDGJ01000007">
    <property type="protein sequence ID" value="CEJ05977.1"/>
    <property type="molecule type" value="Genomic_DNA"/>
</dbReference>
<sequence length="75" mass="9040">MRSNSFFSFNAMVAPIIYLFYHYRNLLLLIHRNLPDRTSHFPPEKRIRKRETLGVRKYRLECESAGLLSDLFMTF</sequence>
<proteinExistence type="predicted"/>
<dbReference type="KEGG" id="aacx:DEACI_0633"/>
<dbReference type="Proteomes" id="UP001071230">
    <property type="component" value="Unassembled WGS sequence"/>
</dbReference>
<dbReference type="EMBL" id="LR746496">
    <property type="protein sequence ID" value="CAA7599984.1"/>
    <property type="molecule type" value="Genomic_DNA"/>
</dbReference>
<dbReference type="Proteomes" id="UP000836597">
    <property type="component" value="Chromosome"/>
</dbReference>
<keyword evidence="4" id="KW-1185">Reference proteome</keyword>
<protein>
    <submittedName>
        <fullName evidence="2">Uncharacterized protein</fullName>
    </submittedName>
</protein>
<reference evidence="3" key="1">
    <citation type="submission" date="2014-11" db="EMBL/GenBank/DDBJ databases">
        <authorList>
            <person name="Hornung B.V."/>
        </authorList>
    </citation>
    <scope>NUCLEOTIDE SEQUENCE</scope>
    <source>
        <strain evidence="3">INE</strain>
    </source>
</reference>
<feature type="transmembrane region" description="Helical" evidence="1">
    <location>
        <begin position="6"/>
        <end position="23"/>
    </location>
</feature>
<reference evidence="2" key="2">
    <citation type="submission" date="2020-01" db="EMBL/GenBank/DDBJ databases">
        <authorList>
            <person name="Hornung B."/>
        </authorList>
    </citation>
    <scope>NUCLEOTIDE SEQUENCE</scope>
    <source>
        <strain evidence="2">PacBioINE</strain>
    </source>
</reference>
<keyword evidence="1" id="KW-0812">Transmembrane</keyword>
<evidence type="ECO:0000256" key="1">
    <source>
        <dbReference type="SAM" id="Phobius"/>
    </source>
</evidence>
<gene>
    <name evidence="3" type="ORF">DEACI_0397</name>
    <name evidence="2" type="ORF">DEACI_0633</name>
</gene>
<name>A0A8S0WLF6_9FIRM</name>
<keyword evidence="1" id="KW-0472">Membrane</keyword>